<dbReference type="InterPro" id="IPR050985">
    <property type="entry name" value="Alpha-glycosidase_related"/>
</dbReference>
<organism evidence="9 10">
    <name type="scientific">Gracilinema caldarium (strain ATCC 51460 / DSM 7334 / H1)</name>
    <name type="common">Treponema caldarium</name>
    <dbReference type="NCBI Taxonomy" id="744872"/>
    <lineage>
        <taxon>Bacteria</taxon>
        <taxon>Pseudomonadati</taxon>
        <taxon>Spirochaetota</taxon>
        <taxon>Spirochaetia</taxon>
        <taxon>Spirochaetales</taxon>
        <taxon>Breznakiellaceae</taxon>
        <taxon>Gracilinema</taxon>
    </lineage>
</organism>
<dbReference type="EC" id="3.2.1.22" evidence="2 5"/>
<dbReference type="GO" id="GO:0004557">
    <property type="term" value="F:alpha-galactosidase activity"/>
    <property type="evidence" value="ECO:0007669"/>
    <property type="project" value="UniProtKB-UniRule"/>
</dbReference>
<feature type="active site" description="Proton donor" evidence="6">
    <location>
        <position position="548"/>
    </location>
</feature>
<dbReference type="Gene3D" id="2.70.98.60">
    <property type="entry name" value="alpha-galactosidase from lactobacil brevis"/>
    <property type="match status" value="1"/>
</dbReference>
<reference evidence="10" key="1">
    <citation type="journal article" date="2013" name="Stand. Genomic Sci.">
        <title>Genome sequence of the thermophilic fresh-water bacterium Spirochaeta caldaria type strain (H1(T)), reclassification of Spirochaeta caldaria, Spirochaeta stenostrepta, and Spirochaeta zuelzerae in the genus Treponema as Treponema caldaria comb. nov., Treponema stenostrepta comb. nov., and Treponema zuelzerae comb. nov., and emendation of the genus Treponema.</title>
        <authorList>
            <person name="Abt B."/>
            <person name="Goker M."/>
            <person name="Scheuner C."/>
            <person name="Han C."/>
            <person name="Lu M."/>
            <person name="Misra M."/>
            <person name="Lapidus A."/>
            <person name="Nolan M."/>
            <person name="Lucas S."/>
            <person name="Hammon N."/>
            <person name="Deshpande S."/>
            <person name="Cheng J.F."/>
            <person name="Tapia R."/>
            <person name="Goodwin L.A."/>
            <person name="Pitluck S."/>
            <person name="Liolios K."/>
            <person name="Pagani I."/>
            <person name="Ivanova N."/>
            <person name="Mavromatis K."/>
            <person name="Mikhailova N."/>
            <person name="Huntemann M."/>
            <person name="Pati A."/>
            <person name="Chen A."/>
            <person name="Palaniappan K."/>
            <person name="Land M."/>
            <person name="Hauser L."/>
            <person name="Jeffries C.D."/>
            <person name="Rohde M."/>
            <person name="Spring S."/>
            <person name="Gronow S."/>
            <person name="Detter J.C."/>
            <person name="Bristow J."/>
            <person name="Eisen J.A."/>
            <person name="Markowitz V."/>
            <person name="Hugenholtz P."/>
            <person name="Kyrpides N.C."/>
            <person name="Woyke T."/>
            <person name="Klenk H.P."/>
        </authorList>
    </citation>
    <scope>NUCLEOTIDE SEQUENCE</scope>
    <source>
        <strain evidence="10">ATCC 51460 / DSM 7334 / H1</strain>
    </source>
</reference>
<dbReference type="RefSeq" id="WP_013969620.1">
    <property type="nucleotide sequence ID" value="NC_015732.1"/>
</dbReference>
<dbReference type="HOGENOM" id="CLU_009640_2_1_12"/>
<evidence type="ECO:0000313" key="10">
    <source>
        <dbReference type="Proteomes" id="UP000000503"/>
    </source>
</evidence>
<dbReference type="OrthoDB" id="9758822at2"/>
<dbReference type="STRING" id="744872.Spica_2220"/>
<dbReference type="InterPro" id="IPR013780">
    <property type="entry name" value="Glyco_hydro_b"/>
</dbReference>
<protein>
    <recommendedName>
        <fullName evidence="2 5">Alpha-galactosidase</fullName>
        <ecNumber evidence="2 5">3.2.1.22</ecNumber>
    </recommendedName>
</protein>
<feature type="domain" description="Glycosyl hydrolase family 36 C-terminal" evidence="7">
    <location>
        <begin position="650"/>
        <end position="726"/>
    </location>
</feature>
<keyword evidence="10" id="KW-1185">Reference proteome</keyword>
<accession>F8F266</accession>
<dbReference type="InterPro" id="IPR038417">
    <property type="entry name" value="Alpga-gal_N_sf"/>
</dbReference>
<dbReference type="Pfam" id="PF16874">
    <property type="entry name" value="Glyco_hydro_36C"/>
    <property type="match status" value="1"/>
</dbReference>
<dbReference type="CDD" id="cd14791">
    <property type="entry name" value="GH36"/>
    <property type="match status" value="1"/>
</dbReference>
<evidence type="ECO:0000259" key="7">
    <source>
        <dbReference type="Pfam" id="PF16874"/>
    </source>
</evidence>
<sequence>MSITYSPEHNVFHLKTIHSSYIIQIVRGKYVAHLGWYSILQEWNGSYSLQFIDRSFSPNPEPDDRTFSLDTLPQEYPGYGRTDFRSPAYTIQYQDGSRVADLWYKEYRIIKGKPGLDKLPGTYIENNQEADTLEIILFDPVGRLRCILSYTVWNEFDVITRNVRFINDSENCISLLQTMSFSLDFPNKKYKLLQLSGAHCRERHIYTRSLVPGMQSIESRRGTSSHQQNPFIAILSPDADEDHGEVFGFNLVYSGNFLAQVEVDQFEMIRVMMGINPLNFNWVLNPGEQFQTPEVVMVYSRNGLGDMSRTFHDLYRKRLCRGKYRDTVRPILINNWEGTYFDFNEDKLVSLAKEAAPLGIELFVLDDGWFDNRKDDKRSLGDWFPDKHKLPGGLKTLAEEINKLGMKFGIWVEPEMVSVESRLYKTHPDWCLHVPNRSRSEGRNQLVLDLTRREVREYIIETITMVLSSAPISYVKWDMNRHLTEIGSSAFSSSQQGEISHRYVLGLYEILERITSSFPDILFESCSGGGGRFDPGMLYYMPQTWTSDNTDAISRIYIQKGTTIPYPAITMGAHVSTVPNHQTGRVVPLSLRGAVAMAGNFGYELDLTRLTEADKTEIKEQVSFYKEIRPLVQFGDLYRLDNEEFPLVYTSWSYVSKDKREVLVTFVLLRTEANDVFRIVRLKGLQSNYKYRLLGDGKVFWGEELMQVGLLLPYPLQENQSIIFRFRAE</sequence>
<dbReference type="GO" id="GO:0016052">
    <property type="term" value="P:carbohydrate catabolic process"/>
    <property type="evidence" value="ECO:0007669"/>
    <property type="project" value="InterPro"/>
</dbReference>
<feature type="active site" description="Nucleophile" evidence="6">
    <location>
        <position position="478"/>
    </location>
</feature>
<dbReference type="InterPro" id="IPR017853">
    <property type="entry name" value="GH"/>
</dbReference>
<dbReference type="Proteomes" id="UP000000503">
    <property type="component" value="Chromosome"/>
</dbReference>
<dbReference type="EMBL" id="CP002868">
    <property type="protein sequence ID" value="AEJ20338.1"/>
    <property type="molecule type" value="Genomic_DNA"/>
</dbReference>
<dbReference type="PANTHER" id="PTHR43053:SF3">
    <property type="entry name" value="ALPHA-GALACTOSIDASE C-RELATED"/>
    <property type="match status" value="1"/>
</dbReference>
<gene>
    <name evidence="9" type="ordered locus">Spica_2220</name>
</gene>
<evidence type="ECO:0000256" key="2">
    <source>
        <dbReference type="ARBA" id="ARBA00012755"/>
    </source>
</evidence>
<dbReference type="InterPro" id="IPR013785">
    <property type="entry name" value="Aldolase_TIM"/>
</dbReference>
<proteinExistence type="inferred from homology"/>
<dbReference type="Gene3D" id="2.60.40.1180">
    <property type="entry name" value="Golgi alpha-mannosidase II"/>
    <property type="match status" value="1"/>
</dbReference>
<dbReference type="PRINTS" id="PR00743">
    <property type="entry name" value="GLHYDRLASE36"/>
</dbReference>
<evidence type="ECO:0000256" key="4">
    <source>
        <dbReference type="ARBA" id="ARBA00023295"/>
    </source>
</evidence>
<feature type="domain" description="Glycosyl hydrolase family 36 N-terminal" evidence="8">
    <location>
        <begin position="31"/>
        <end position="285"/>
    </location>
</feature>
<name>F8F266_GRAC1</name>
<dbReference type="Gene3D" id="3.20.20.70">
    <property type="entry name" value="Aldolase class I"/>
    <property type="match status" value="1"/>
</dbReference>
<comment type="catalytic activity">
    <reaction evidence="1 5">
        <text>Hydrolysis of terminal, non-reducing alpha-D-galactose residues in alpha-D-galactosides, including galactose oligosaccharides, galactomannans and galactolipids.</text>
        <dbReference type="EC" id="3.2.1.22"/>
    </reaction>
</comment>
<keyword evidence="3 5" id="KW-0378">Hydrolase</keyword>
<comment type="similarity">
    <text evidence="5">Belongs to the glycosyl hydrolase.</text>
</comment>
<evidence type="ECO:0000259" key="8">
    <source>
        <dbReference type="Pfam" id="PF16875"/>
    </source>
</evidence>
<evidence type="ECO:0000256" key="1">
    <source>
        <dbReference type="ARBA" id="ARBA00001255"/>
    </source>
</evidence>
<evidence type="ECO:0000256" key="6">
    <source>
        <dbReference type="PIRSR" id="PIRSR005536-1"/>
    </source>
</evidence>
<dbReference type="Pfam" id="PF02065">
    <property type="entry name" value="Melibiase"/>
    <property type="match status" value="1"/>
</dbReference>
<evidence type="ECO:0000256" key="5">
    <source>
        <dbReference type="PIRNR" id="PIRNR005536"/>
    </source>
</evidence>
<dbReference type="InterPro" id="IPR031704">
    <property type="entry name" value="Glyco_hydro_36_N"/>
</dbReference>
<dbReference type="InterPro" id="IPR031705">
    <property type="entry name" value="Glyco_hydro_36_C"/>
</dbReference>
<evidence type="ECO:0000256" key="3">
    <source>
        <dbReference type="ARBA" id="ARBA00022801"/>
    </source>
</evidence>
<keyword evidence="4 5" id="KW-0326">Glycosidase</keyword>
<dbReference type="PIRSF" id="PIRSF005536">
    <property type="entry name" value="Agal"/>
    <property type="match status" value="1"/>
</dbReference>
<dbReference type="SUPFAM" id="SSF51445">
    <property type="entry name" value="(Trans)glycosidases"/>
    <property type="match status" value="1"/>
</dbReference>
<dbReference type="eggNOG" id="COG3345">
    <property type="taxonomic scope" value="Bacteria"/>
</dbReference>
<dbReference type="KEGG" id="scd:Spica_2220"/>
<dbReference type="AlphaFoldDB" id="F8F266"/>
<dbReference type="Pfam" id="PF16875">
    <property type="entry name" value="Glyco_hydro_36N"/>
    <property type="match status" value="1"/>
</dbReference>
<evidence type="ECO:0000313" key="9">
    <source>
        <dbReference type="EMBL" id="AEJ20338.1"/>
    </source>
</evidence>
<dbReference type="InterPro" id="IPR002252">
    <property type="entry name" value="Glyco_hydro_36"/>
</dbReference>
<dbReference type="FunFam" id="3.20.20.70:FF:000118">
    <property type="entry name" value="Alpha-galactosidase"/>
    <property type="match status" value="1"/>
</dbReference>
<dbReference type="PANTHER" id="PTHR43053">
    <property type="entry name" value="GLYCOSIDASE FAMILY 31"/>
    <property type="match status" value="1"/>
</dbReference>